<evidence type="ECO:0000259" key="1">
    <source>
        <dbReference type="Pfam" id="PF01498"/>
    </source>
</evidence>
<dbReference type="Pfam" id="PF01498">
    <property type="entry name" value="HTH_Tnp_Tc3_2"/>
    <property type="match status" value="1"/>
</dbReference>
<dbReference type="Proteomes" id="UP000226031">
    <property type="component" value="Unassembled WGS sequence"/>
</dbReference>
<protein>
    <recommendedName>
        <fullName evidence="1">Transposase Tc1-like domain-containing protein</fullName>
    </recommendedName>
</protein>
<dbReference type="SUPFAM" id="SSF46689">
    <property type="entry name" value="Homeodomain-like"/>
    <property type="match status" value="1"/>
</dbReference>
<dbReference type="GO" id="GO:0015074">
    <property type="term" value="P:DNA integration"/>
    <property type="evidence" value="ECO:0007669"/>
    <property type="project" value="InterPro"/>
</dbReference>
<dbReference type="STRING" id="73230.A0A2B7Z913"/>
<name>A0A2B7Z913_9EURO</name>
<dbReference type="InterPro" id="IPR009057">
    <property type="entry name" value="Homeodomain-like_sf"/>
</dbReference>
<sequence>MAPNTDIATRAVVVALKSPYIGKTTVEISKITSLSIQKINQIYARAIERGFNPELPHLIIRDEWLRDAPRSGRPTKQTPSIQDQILTKVRHDQYRQEKTCADIDQELSNSDTGVNISPMTVWRILRKAGMKKTKPTQKPGLTKKMRIVSSVMSSTSRLNSRRLEEGYMSVKNIEALNEMMESIKKQQWKLQNEMRRLNLHQLSECHLE</sequence>
<dbReference type="GO" id="GO:0003677">
    <property type="term" value="F:DNA binding"/>
    <property type="evidence" value="ECO:0007669"/>
    <property type="project" value="InterPro"/>
</dbReference>
<dbReference type="EMBL" id="PDND01000217">
    <property type="protein sequence ID" value="PGH29709.1"/>
    <property type="molecule type" value="Genomic_DNA"/>
</dbReference>
<dbReference type="InterPro" id="IPR002492">
    <property type="entry name" value="Transposase_Tc1-like"/>
</dbReference>
<keyword evidence="3" id="KW-1185">Reference proteome</keyword>
<proteinExistence type="predicted"/>
<gene>
    <name evidence="2" type="ORF">GX50_07523</name>
</gene>
<reference evidence="2 3" key="1">
    <citation type="submission" date="2017-10" db="EMBL/GenBank/DDBJ databases">
        <title>Comparative genomics in systemic dimorphic fungi from Ajellomycetaceae.</title>
        <authorList>
            <person name="Munoz J.F."/>
            <person name="Mcewen J.G."/>
            <person name="Clay O.K."/>
            <person name="Cuomo C.A."/>
        </authorList>
    </citation>
    <scope>NUCLEOTIDE SEQUENCE [LARGE SCALE GENOMIC DNA]</scope>
    <source>
        <strain evidence="2 3">UAMH4076</strain>
    </source>
</reference>
<dbReference type="GO" id="GO:0006313">
    <property type="term" value="P:DNA transposition"/>
    <property type="evidence" value="ECO:0007669"/>
    <property type="project" value="InterPro"/>
</dbReference>
<evidence type="ECO:0000313" key="3">
    <source>
        <dbReference type="Proteomes" id="UP000226031"/>
    </source>
</evidence>
<comment type="caution">
    <text evidence="2">The sequence shown here is derived from an EMBL/GenBank/DDBJ whole genome shotgun (WGS) entry which is preliminary data.</text>
</comment>
<accession>A0A2B7Z913</accession>
<evidence type="ECO:0000313" key="2">
    <source>
        <dbReference type="EMBL" id="PGH29709.1"/>
    </source>
</evidence>
<organism evidence="2 3">
    <name type="scientific">[Emmonsia] crescens</name>
    <dbReference type="NCBI Taxonomy" id="73230"/>
    <lineage>
        <taxon>Eukaryota</taxon>
        <taxon>Fungi</taxon>
        <taxon>Dikarya</taxon>
        <taxon>Ascomycota</taxon>
        <taxon>Pezizomycotina</taxon>
        <taxon>Eurotiomycetes</taxon>
        <taxon>Eurotiomycetidae</taxon>
        <taxon>Onygenales</taxon>
        <taxon>Ajellomycetaceae</taxon>
        <taxon>Emergomyces</taxon>
    </lineage>
</organism>
<feature type="domain" description="Transposase Tc1-like" evidence="1">
    <location>
        <begin position="83"/>
        <end position="146"/>
    </location>
</feature>
<dbReference type="AlphaFoldDB" id="A0A2B7Z913"/>